<proteinExistence type="predicted"/>
<dbReference type="AlphaFoldDB" id="A0AA40A1X1"/>
<dbReference type="InterPro" id="IPR021986">
    <property type="entry name" value="Spherulin4"/>
</dbReference>
<evidence type="ECO:0000313" key="1">
    <source>
        <dbReference type="EMBL" id="KAK0707731.1"/>
    </source>
</evidence>
<organism evidence="1 2">
    <name type="scientific">Lasiosphaeris hirsuta</name>
    <dbReference type="NCBI Taxonomy" id="260670"/>
    <lineage>
        <taxon>Eukaryota</taxon>
        <taxon>Fungi</taxon>
        <taxon>Dikarya</taxon>
        <taxon>Ascomycota</taxon>
        <taxon>Pezizomycotina</taxon>
        <taxon>Sordariomycetes</taxon>
        <taxon>Sordariomycetidae</taxon>
        <taxon>Sordariales</taxon>
        <taxon>Lasiosphaeriaceae</taxon>
        <taxon>Lasiosphaeris</taxon>
    </lineage>
</organism>
<evidence type="ECO:0000313" key="2">
    <source>
        <dbReference type="Proteomes" id="UP001172102"/>
    </source>
</evidence>
<feature type="non-terminal residue" evidence="1">
    <location>
        <position position="1"/>
    </location>
</feature>
<gene>
    <name evidence="1" type="ORF">B0H67DRAFT_447377</name>
</gene>
<dbReference type="Proteomes" id="UP001172102">
    <property type="component" value="Unassembled WGS sequence"/>
</dbReference>
<sequence length="217" mass="24007">SSTSSIPKRPFILVPLYIYPTPISWSPLFCAARSHPGLQFIAVVNPNNGPGSAPAPDTNYVAALRELSTLSNIKILGYIYCSYGKRSSVEMERDIVVYRAWTAQRGRGSDSPVDPDETPTLAIRIDGMFFDEAPSESEYVRYMANISGVARKALQNSQSAVIVYNPGMFVDRAFYESADYVAVFENRAGAWDSAYVCDNLMMLPEALRRRSVAISHS</sequence>
<dbReference type="PANTHER" id="PTHR35040:SF9">
    <property type="entry name" value="4-LIKE CELL SURFACE PROTEIN, PUTATIVE (AFU_ORTHOLOGUE AFUA_4G14080)-RELATED"/>
    <property type="match status" value="1"/>
</dbReference>
<keyword evidence="2" id="KW-1185">Reference proteome</keyword>
<dbReference type="PANTHER" id="PTHR35040">
    <property type="match status" value="1"/>
</dbReference>
<comment type="caution">
    <text evidence="1">The sequence shown here is derived from an EMBL/GenBank/DDBJ whole genome shotgun (WGS) entry which is preliminary data.</text>
</comment>
<name>A0AA40A1X1_9PEZI</name>
<protein>
    <submittedName>
        <fullName evidence="1">Spherulation-specific family 4</fullName>
    </submittedName>
</protein>
<dbReference type="EMBL" id="JAUKUA010000006">
    <property type="protein sequence ID" value="KAK0707731.1"/>
    <property type="molecule type" value="Genomic_DNA"/>
</dbReference>
<reference evidence="1" key="1">
    <citation type="submission" date="2023-06" db="EMBL/GenBank/DDBJ databases">
        <title>Genome-scale phylogeny and comparative genomics of the fungal order Sordariales.</title>
        <authorList>
            <consortium name="Lawrence Berkeley National Laboratory"/>
            <person name="Hensen N."/>
            <person name="Bonometti L."/>
            <person name="Westerberg I."/>
            <person name="Brannstrom I.O."/>
            <person name="Guillou S."/>
            <person name="Cros-Aarteil S."/>
            <person name="Calhoun S."/>
            <person name="Haridas S."/>
            <person name="Kuo A."/>
            <person name="Mondo S."/>
            <person name="Pangilinan J."/>
            <person name="Riley R."/>
            <person name="Labutti K."/>
            <person name="Andreopoulos B."/>
            <person name="Lipzen A."/>
            <person name="Chen C."/>
            <person name="Yanf M."/>
            <person name="Daum C."/>
            <person name="Ng V."/>
            <person name="Clum A."/>
            <person name="Steindorff A."/>
            <person name="Ohm R."/>
            <person name="Martin F."/>
            <person name="Silar P."/>
            <person name="Natvig D."/>
            <person name="Lalanne C."/>
            <person name="Gautier V."/>
            <person name="Ament-Velasquez S.L."/>
            <person name="Kruys A."/>
            <person name="Hutchinson M.I."/>
            <person name="Powell A.J."/>
            <person name="Barry K."/>
            <person name="Miller A.N."/>
            <person name="Grigoriev I.V."/>
            <person name="Debuchy R."/>
            <person name="Gladieux P."/>
            <person name="Thoren M.H."/>
            <person name="Johannesson H."/>
        </authorList>
    </citation>
    <scope>NUCLEOTIDE SEQUENCE</scope>
    <source>
        <strain evidence="1">SMH4607-1</strain>
    </source>
</reference>
<accession>A0AA40A1X1</accession>
<dbReference type="Pfam" id="PF12138">
    <property type="entry name" value="Spherulin4"/>
    <property type="match status" value="1"/>
</dbReference>
<feature type="non-terminal residue" evidence="1">
    <location>
        <position position="217"/>
    </location>
</feature>